<feature type="transmembrane region" description="Helical" evidence="1">
    <location>
        <begin position="25"/>
        <end position="45"/>
    </location>
</feature>
<proteinExistence type="predicted"/>
<gene>
    <name evidence="2" type="ORF">FH966_09225</name>
</gene>
<feature type="transmembrane region" description="Helical" evidence="1">
    <location>
        <begin position="351"/>
        <end position="370"/>
    </location>
</feature>
<feature type="transmembrane region" description="Helical" evidence="1">
    <location>
        <begin position="376"/>
        <end position="398"/>
    </location>
</feature>
<dbReference type="GO" id="GO:0016020">
    <property type="term" value="C:membrane"/>
    <property type="evidence" value="ECO:0007669"/>
    <property type="project" value="InterPro"/>
</dbReference>
<keyword evidence="1" id="KW-0812">Transmembrane</keyword>
<sequence>MFNAHDLFKQRFSAHMKETSRYLRYIFNGHIAFAMLFLISALAYYYQQWLAALPENFPTAVIIGITFGLLVSYSPARTLLKEPDLVFLIAAEHKMGPYFRDALIYSFVVQLYLVLLAGAAFGPLYAATYPDRAGSVYLWTLVVVLIFKAWNLLATWWMLKIREPGVRQVDQAARTLLNVVIFYFAVRGEMLWAAVTTVLFAFVFLYDWRVSVKQPGIVWDLLVEKDRGRMQTFYRLANMFTDVPHLKNQVKRRDWLVTLVKRVPFTRTHTFDYLYRISFVRSADYLGMYARLLIIGGLFIYFVPNMWLQLLFALLFLYMSSFQMVTLYYHHRTVMWLDLYPVSLDVRQRSLVKLLYSLASIQTVLYTILFVVMQEWIGALAMIAIGVLFIFAFVRGYVYRKIMV</sequence>
<evidence type="ECO:0000313" key="3">
    <source>
        <dbReference type="Proteomes" id="UP000319280"/>
    </source>
</evidence>
<feature type="transmembrane region" description="Helical" evidence="1">
    <location>
        <begin position="102"/>
        <end position="125"/>
    </location>
</feature>
<dbReference type="PIRSF" id="PIRSF037259">
    <property type="entry name" value="EcsB_ABC"/>
    <property type="match status" value="1"/>
</dbReference>
<accession>A0A549YIZ3</accession>
<feature type="transmembrane region" description="Helical" evidence="1">
    <location>
        <begin position="137"/>
        <end position="159"/>
    </location>
</feature>
<feature type="transmembrane region" description="Helical" evidence="1">
    <location>
        <begin position="310"/>
        <end position="330"/>
    </location>
</feature>
<protein>
    <submittedName>
        <fullName evidence="2">ABC transporter permease</fullName>
    </submittedName>
</protein>
<keyword evidence="1" id="KW-0472">Membrane</keyword>
<name>A0A549YIZ3_9BACI</name>
<evidence type="ECO:0000313" key="2">
    <source>
        <dbReference type="EMBL" id="TRM11846.1"/>
    </source>
</evidence>
<evidence type="ECO:0000256" key="1">
    <source>
        <dbReference type="SAM" id="Phobius"/>
    </source>
</evidence>
<comment type="caution">
    <text evidence="2">The sequence shown here is derived from an EMBL/GenBank/DDBJ whole genome shotgun (WGS) entry which is preliminary data.</text>
</comment>
<dbReference type="Pfam" id="PF05975">
    <property type="entry name" value="EcsB"/>
    <property type="match status" value="1"/>
</dbReference>
<dbReference type="InterPro" id="IPR010288">
    <property type="entry name" value="EcsB_ABC"/>
</dbReference>
<dbReference type="RefSeq" id="WP_142790911.1">
    <property type="nucleotide sequence ID" value="NZ_VJMZ01000001.1"/>
</dbReference>
<reference evidence="2 3" key="1">
    <citation type="submission" date="2019-07" db="EMBL/GenBank/DDBJ databases">
        <title>Genomic analysis of Lentibacillus sp. NKC851-2.</title>
        <authorList>
            <person name="Oh Y.J."/>
        </authorList>
    </citation>
    <scope>NUCLEOTIDE SEQUENCE [LARGE SCALE GENOMIC DNA]</scope>
    <source>
        <strain evidence="2 3">NKC851-2</strain>
    </source>
</reference>
<dbReference type="EMBL" id="VJMZ01000001">
    <property type="protein sequence ID" value="TRM11846.1"/>
    <property type="molecule type" value="Genomic_DNA"/>
</dbReference>
<feature type="transmembrane region" description="Helical" evidence="1">
    <location>
        <begin position="192"/>
        <end position="208"/>
    </location>
</feature>
<dbReference type="AlphaFoldDB" id="A0A549YIZ3"/>
<keyword evidence="3" id="KW-1185">Reference proteome</keyword>
<dbReference type="Proteomes" id="UP000319280">
    <property type="component" value="Unassembled WGS sequence"/>
</dbReference>
<keyword evidence="1" id="KW-1133">Transmembrane helix</keyword>
<feature type="transmembrane region" description="Helical" evidence="1">
    <location>
        <begin position="57"/>
        <end position="76"/>
    </location>
</feature>
<organism evidence="2 3">
    <name type="scientific">Lentibacillus cibarius</name>
    <dbReference type="NCBI Taxonomy" id="2583219"/>
    <lineage>
        <taxon>Bacteria</taxon>
        <taxon>Bacillati</taxon>
        <taxon>Bacillota</taxon>
        <taxon>Bacilli</taxon>
        <taxon>Bacillales</taxon>
        <taxon>Bacillaceae</taxon>
        <taxon>Lentibacillus</taxon>
    </lineage>
</organism>
<feature type="transmembrane region" description="Helical" evidence="1">
    <location>
        <begin position="285"/>
        <end position="304"/>
    </location>
</feature>